<dbReference type="PANTHER" id="PTHR30478:SF0">
    <property type="entry name" value="BETA SLIDING CLAMP"/>
    <property type="match status" value="1"/>
</dbReference>
<accession>A0A0D2K428</accession>
<dbReference type="GO" id="GO:0005737">
    <property type="term" value="C:cytoplasm"/>
    <property type="evidence" value="ECO:0007669"/>
    <property type="project" value="UniProtKB-SubCell"/>
</dbReference>
<dbReference type="PIRSF" id="PIRSF000804">
    <property type="entry name" value="DNA_pol_III_b"/>
    <property type="match status" value="1"/>
</dbReference>
<evidence type="ECO:0000256" key="8">
    <source>
        <dbReference type="ARBA" id="ARBA00023125"/>
    </source>
</evidence>
<comment type="subcellular location">
    <subcellularLocation>
        <location evidence="1 9">Cytoplasm</location>
    </subcellularLocation>
</comment>
<evidence type="ECO:0000259" key="11">
    <source>
        <dbReference type="Pfam" id="PF02767"/>
    </source>
</evidence>
<feature type="domain" description="DNA polymerase III beta sliding clamp C-terminal" evidence="12">
    <location>
        <begin position="249"/>
        <end position="368"/>
    </location>
</feature>
<dbReference type="STRING" id="1306947.J120_03750"/>
<evidence type="ECO:0000256" key="5">
    <source>
        <dbReference type="ARBA" id="ARBA00022695"/>
    </source>
</evidence>
<dbReference type="InterPro" id="IPR001001">
    <property type="entry name" value="DNA_polIII_beta"/>
</dbReference>
<dbReference type="InterPro" id="IPR022634">
    <property type="entry name" value="DNA_polIII_beta_N"/>
</dbReference>
<evidence type="ECO:0000256" key="2">
    <source>
        <dbReference type="ARBA" id="ARBA00010752"/>
    </source>
</evidence>
<reference evidence="13 14" key="1">
    <citation type="journal article" date="2013" name="Proc. Natl. Acad. Sci. U.S.A.">
        <title>Candidate phylum TM6 genome recovered from a hospital sink biofilm provides genomic insights into this uncultivated phylum.</title>
        <authorList>
            <person name="McLean J.S."/>
            <person name="Lombardo M.J."/>
            <person name="Badger J.H."/>
            <person name="Edlund A."/>
            <person name="Novotny M."/>
            <person name="Yee-Greenbaum J."/>
            <person name="Vyahhi N."/>
            <person name="Hall A.P."/>
            <person name="Yang Y."/>
            <person name="Dupont C.L."/>
            <person name="Ziegler M.G."/>
            <person name="Chitsaz H."/>
            <person name="Allen A.E."/>
            <person name="Yooseph S."/>
            <person name="Tesler G."/>
            <person name="Pevzner P.A."/>
            <person name="Friedman R.M."/>
            <person name="Nealson K.H."/>
            <person name="Venter J.C."/>
            <person name="Lasken R.S."/>
        </authorList>
    </citation>
    <scope>NUCLEOTIDE SEQUENCE [LARGE SCALE GENOMIC DNA]</scope>
    <source>
        <strain evidence="13 14">TM6SC1</strain>
    </source>
</reference>
<keyword evidence="5 9" id="KW-0548">Nucleotidyltransferase</keyword>
<dbReference type="GO" id="GO:0003677">
    <property type="term" value="F:DNA binding"/>
    <property type="evidence" value="ECO:0007669"/>
    <property type="project" value="UniProtKB-UniRule"/>
</dbReference>
<dbReference type="EMBL" id="ARQD01000003">
    <property type="protein sequence ID" value="KIX85037.1"/>
    <property type="molecule type" value="Genomic_DNA"/>
</dbReference>
<keyword evidence="4 9" id="KW-0808">Transferase</keyword>
<dbReference type="SUPFAM" id="SSF55979">
    <property type="entry name" value="DNA clamp"/>
    <property type="match status" value="3"/>
</dbReference>
<dbReference type="GO" id="GO:0008408">
    <property type="term" value="F:3'-5' exonuclease activity"/>
    <property type="evidence" value="ECO:0007669"/>
    <property type="project" value="InterPro"/>
</dbReference>
<gene>
    <name evidence="13" type="ORF">J120_03750</name>
</gene>
<dbReference type="Pfam" id="PF02768">
    <property type="entry name" value="DNA_pol3_beta_3"/>
    <property type="match status" value="1"/>
</dbReference>
<evidence type="ECO:0000256" key="7">
    <source>
        <dbReference type="ARBA" id="ARBA00022932"/>
    </source>
</evidence>
<dbReference type="Pfam" id="PF02767">
    <property type="entry name" value="DNA_pol3_beta_2"/>
    <property type="match status" value="1"/>
</dbReference>
<keyword evidence="3 9" id="KW-0963">Cytoplasm</keyword>
<comment type="function">
    <text evidence="9">Confers DNA tethering and processivity to DNA polymerases and other proteins. Acts as a clamp, forming a ring around DNA (a reaction catalyzed by the clamp-loading complex) which diffuses in an ATP-independent manner freely and bidirectionally along dsDNA. Initially characterized for its ability to contact the catalytic subunit of DNA polymerase III (Pol III), a complex, multichain enzyme responsible for most of the replicative synthesis in bacteria; Pol III exhibits 3'-5' exonuclease proofreading activity. The beta chain is required for initiation of replication as well as for processivity of DNA replication.</text>
</comment>
<dbReference type="Pfam" id="PF00712">
    <property type="entry name" value="DNA_pol3_beta"/>
    <property type="match status" value="1"/>
</dbReference>
<sequence length="374" mass="42186">MKHLFEVEQKPLLSILTSMQPICTKRTALETTGTILFHLEHKELILKSTDLEISLQASCPIENNTVPGSVTFLVAGKRIFELVKELDGLISCSLEHNQLTLRSGNVSLFLHIKDAQEFPPFPERIENLMHFDATFLLDMLEKVAFLIPQHNANQALNGLLLEISAHAMSMTTTDGHCLAQVKTNNYHLTHDCQWLLPRRAIFEVKKILENSSEKTIFLGTSGQQLVFSGDTFNFFTKILTDTFPQYNSILNKEGFNGAAIDRQHLIKALRRSICMLSGQFIATQFGFSPASLDIQMYNKEVGTLHEKVDIEKFEGETLDIRFYAPYLLNGLQAVQDSKITLHLKSPSRPVIFESNSNSIHFTYLVMPVSPSLNS</sequence>
<comment type="caution">
    <text evidence="13">The sequence shown here is derived from an EMBL/GenBank/DDBJ whole genome shotgun (WGS) entry which is preliminary data.</text>
</comment>
<dbReference type="InterPro" id="IPR046938">
    <property type="entry name" value="DNA_clamp_sf"/>
</dbReference>
<dbReference type="GO" id="GO:0006271">
    <property type="term" value="P:DNA strand elongation involved in DNA replication"/>
    <property type="evidence" value="ECO:0007669"/>
    <property type="project" value="TreeGrafter"/>
</dbReference>
<evidence type="ECO:0000256" key="9">
    <source>
        <dbReference type="PIRNR" id="PIRNR000804"/>
    </source>
</evidence>
<comment type="subunit">
    <text evidence="9">Forms a ring-shaped head-to-tail homodimer around DNA.</text>
</comment>
<keyword evidence="14" id="KW-1185">Reference proteome</keyword>
<keyword evidence="6 9" id="KW-0235">DNA replication</keyword>
<dbReference type="InterPro" id="IPR022635">
    <property type="entry name" value="DNA_polIII_beta_C"/>
</dbReference>
<proteinExistence type="inferred from homology"/>
<evidence type="ECO:0000256" key="4">
    <source>
        <dbReference type="ARBA" id="ARBA00022679"/>
    </source>
</evidence>
<keyword evidence="7 9" id="KW-0239">DNA-directed DNA polymerase</keyword>
<organism evidence="13 14">
    <name type="scientific">candidate division TM6 bacterium JCVI TM6SC1</name>
    <dbReference type="NCBI Taxonomy" id="1306947"/>
    <lineage>
        <taxon>Bacteria</taxon>
        <taxon>Candidatus Babelota</taxon>
        <taxon>Vermiphilus</taxon>
    </lineage>
</organism>
<dbReference type="eggNOG" id="COG0592">
    <property type="taxonomic scope" value="Bacteria"/>
</dbReference>
<evidence type="ECO:0000313" key="14">
    <source>
        <dbReference type="Proteomes" id="UP000032214"/>
    </source>
</evidence>
<dbReference type="SMART" id="SM00480">
    <property type="entry name" value="POL3Bc"/>
    <property type="match status" value="1"/>
</dbReference>
<feature type="domain" description="DNA polymerase III beta sliding clamp central" evidence="11">
    <location>
        <begin position="136"/>
        <end position="245"/>
    </location>
</feature>
<dbReference type="PANTHER" id="PTHR30478">
    <property type="entry name" value="DNA POLYMERASE III SUBUNIT BETA"/>
    <property type="match status" value="1"/>
</dbReference>
<name>A0A0D2K428_9BACT</name>
<feature type="domain" description="DNA polymerase III beta sliding clamp N-terminal" evidence="10">
    <location>
        <begin position="5"/>
        <end position="120"/>
    </location>
</feature>
<evidence type="ECO:0000256" key="3">
    <source>
        <dbReference type="ARBA" id="ARBA00022490"/>
    </source>
</evidence>
<dbReference type="CDD" id="cd00140">
    <property type="entry name" value="beta_clamp"/>
    <property type="match status" value="1"/>
</dbReference>
<evidence type="ECO:0000313" key="13">
    <source>
        <dbReference type="EMBL" id="KIX85037.1"/>
    </source>
</evidence>
<dbReference type="NCBIfam" id="TIGR00663">
    <property type="entry name" value="dnan"/>
    <property type="match status" value="1"/>
</dbReference>
<dbReference type="InterPro" id="IPR022637">
    <property type="entry name" value="DNA_polIII_beta_cen"/>
</dbReference>
<dbReference type="GO" id="GO:0003887">
    <property type="term" value="F:DNA-directed DNA polymerase activity"/>
    <property type="evidence" value="ECO:0007669"/>
    <property type="project" value="UniProtKB-UniRule"/>
</dbReference>
<evidence type="ECO:0000256" key="1">
    <source>
        <dbReference type="ARBA" id="ARBA00004496"/>
    </source>
</evidence>
<dbReference type="AlphaFoldDB" id="A0A0D2K428"/>
<evidence type="ECO:0000259" key="10">
    <source>
        <dbReference type="Pfam" id="PF00712"/>
    </source>
</evidence>
<dbReference type="Gene3D" id="3.10.150.10">
    <property type="entry name" value="DNA Polymerase III, subunit A, domain 2"/>
    <property type="match status" value="1"/>
</dbReference>
<dbReference type="Proteomes" id="UP000032214">
    <property type="component" value="Unassembled WGS sequence"/>
</dbReference>
<keyword evidence="8" id="KW-0238">DNA-binding</keyword>
<evidence type="ECO:0000259" key="12">
    <source>
        <dbReference type="Pfam" id="PF02768"/>
    </source>
</evidence>
<comment type="similarity">
    <text evidence="2 9">Belongs to the beta sliding clamp family.</text>
</comment>
<protein>
    <recommendedName>
        <fullName evidence="9">Beta sliding clamp</fullName>
    </recommendedName>
</protein>
<evidence type="ECO:0000256" key="6">
    <source>
        <dbReference type="ARBA" id="ARBA00022705"/>
    </source>
</evidence>
<dbReference type="GO" id="GO:0009360">
    <property type="term" value="C:DNA polymerase III complex"/>
    <property type="evidence" value="ECO:0007669"/>
    <property type="project" value="InterPro"/>
</dbReference>
<dbReference type="Gene3D" id="3.70.10.10">
    <property type="match status" value="1"/>
</dbReference>